<evidence type="ECO:0000313" key="1">
    <source>
        <dbReference type="EMBL" id="KAH0743060.1"/>
    </source>
</evidence>
<sequence length="71" mass="8166">MIRARKDKACEARRGQGMIRVGQAKARQVNVVIMTRLWLNNLKIKCWTRGTIEEITPYWKAGRGKTSAYVS</sequence>
<accession>A0ABQ7UBI5</accession>
<dbReference type="EMBL" id="JAIVGD010000023">
    <property type="protein sequence ID" value="KAH0743060.1"/>
    <property type="molecule type" value="Genomic_DNA"/>
</dbReference>
<gene>
    <name evidence="1" type="ORF">KY290_031053</name>
</gene>
<keyword evidence="2" id="KW-1185">Reference proteome</keyword>
<evidence type="ECO:0000313" key="2">
    <source>
        <dbReference type="Proteomes" id="UP000826656"/>
    </source>
</evidence>
<organism evidence="1 2">
    <name type="scientific">Solanum tuberosum</name>
    <name type="common">Potato</name>
    <dbReference type="NCBI Taxonomy" id="4113"/>
    <lineage>
        <taxon>Eukaryota</taxon>
        <taxon>Viridiplantae</taxon>
        <taxon>Streptophyta</taxon>
        <taxon>Embryophyta</taxon>
        <taxon>Tracheophyta</taxon>
        <taxon>Spermatophyta</taxon>
        <taxon>Magnoliopsida</taxon>
        <taxon>eudicotyledons</taxon>
        <taxon>Gunneridae</taxon>
        <taxon>Pentapetalae</taxon>
        <taxon>asterids</taxon>
        <taxon>lamiids</taxon>
        <taxon>Solanales</taxon>
        <taxon>Solanaceae</taxon>
        <taxon>Solanoideae</taxon>
        <taxon>Solaneae</taxon>
        <taxon>Solanum</taxon>
    </lineage>
</organism>
<comment type="caution">
    <text evidence="1">The sequence shown here is derived from an EMBL/GenBank/DDBJ whole genome shotgun (WGS) entry which is preliminary data.</text>
</comment>
<protein>
    <submittedName>
        <fullName evidence="1">Uncharacterized protein</fullName>
    </submittedName>
</protein>
<reference evidence="1 2" key="1">
    <citation type="journal article" date="2021" name="bioRxiv">
        <title>Chromosome-scale and haplotype-resolved genome assembly of a tetraploid potato cultivar.</title>
        <authorList>
            <person name="Sun H."/>
            <person name="Jiao W.-B."/>
            <person name="Krause K."/>
            <person name="Campoy J.A."/>
            <person name="Goel M."/>
            <person name="Folz-Donahue K."/>
            <person name="Kukat C."/>
            <person name="Huettel B."/>
            <person name="Schneeberger K."/>
        </authorList>
    </citation>
    <scope>NUCLEOTIDE SEQUENCE [LARGE SCALE GENOMIC DNA]</scope>
    <source>
        <strain evidence="1">SolTubOtavaFocal</strain>
        <tissue evidence="1">Leaves</tissue>
    </source>
</reference>
<dbReference type="Proteomes" id="UP000826656">
    <property type="component" value="Unassembled WGS sequence"/>
</dbReference>
<proteinExistence type="predicted"/>
<name>A0ABQ7UBI5_SOLTU</name>